<accession>A0A1N7LS09</accession>
<dbReference type="InterPro" id="IPR036527">
    <property type="entry name" value="SCP2_sterol-bd_dom_sf"/>
</dbReference>
<dbReference type="PANTHER" id="PTHR10094">
    <property type="entry name" value="STEROL CARRIER PROTEIN 2 SCP-2 FAMILY PROTEIN"/>
    <property type="match status" value="1"/>
</dbReference>
<organism evidence="2 3">
    <name type="scientific">Neptunomonas antarctica</name>
    <dbReference type="NCBI Taxonomy" id="619304"/>
    <lineage>
        <taxon>Bacteria</taxon>
        <taxon>Pseudomonadati</taxon>
        <taxon>Pseudomonadota</taxon>
        <taxon>Gammaproteobacteria</taxon>
        <taxon>Oceanospirillales</taxon>
        <taxon>Oceanospirillaceae</taxon>
        <taxon>Neptunomonas</taxon>
    </lineage>
</organism>
<dbReference type="Gene3D" id="3.30.1050.10">
    <property type="entry name" value="SCP2 sterol-binding domain"/>
    <property type="match status" value="1"/>
</dbReference>
<dbReference type="PANTHER" id="PTHR10094:SF25">
    <property type="entry name" value="SCP2 STEROL-BINDING DOMAIN-CONTAINING PROTEIN 1"/>
    <property type="match status" value="1"/>
</dbReference>
<feature type="domain" description="SCP2" evidence="1">
    <location>
        <begin position="41"/>
        <end position="128"/>
    </location>
</feature>
<proteinExistence type="predicted"/>
<keyword evidence="3" id="KW-1185">Reference proteome</keyword>
<sequence>MYHKSQLTNPPFATFPSRNIYIMSSDITVARVIEKLPSRFQAEAAGSLDAIFQFILDDAEDFYISIKEQACSTAPGEHADPSITLLMDSDTFINVVTGQQDGMSAFLKGQLRAEGNVMLATQLGKLFKGQASS</sequence>
<dbReference type="InterPro" id="IPR003033">
    <property type="entry name" value="SCP2_sterol-bd_dom"/>
</dbReference>
<dbReference type="STRING" id="619304.SAMN05421760_104283"/>
<dbReference type="AlphaFoldDB" id="A0A1N7LS09"/>
<name>A0A1N7LS09_9GAMM</name>
<evidence type="ECO:0000313" key="2">
    <source>
        <dbReference type="EMBL" id="SIS76616.1"/>
    </source>
</evidence>
<dbReference type="SUPFAM" id="SSF55718">
    <property type="entry name" value="SCP-like"/>
    <property type="match status" value="1"/>
</dbReference>
<evidence type="ECO:0000259" key="1">
    <source>
        <dbReference type="Pfam" id="PF02036"/>
    </source>
</evidence>
<reference evidence="3" key="1">
    <citation type="submission" date="2017-01" db="EMBL/GenBank/DDBJ databases">
        <authorList>
            <person name="Varghese N."/>
            <person name="Submissions S."/>
        </authorList>
    </citation>
    <scope>NUCLEOTIDE SEQUENCE [LARGE SCALE GENOMIC DNA]</scope>
    <source>
        <strain evidence="3">DSM 22306</strain>
    </source>
</reference>
<evidence type="ECO:0000313" key="3">
    <source>
        <dbReference type="Proteomes" id="UP000185999"/>
    </source>
</evidence>
<dbReference type="EMBL" id="FTOE01000004">
    <property type="protein sequence ID" value="SIS76616.1"/>
    <property type="molecule type" value="Genomic_DNA"/>
</dbReference>
<dbReference type="Pfam" id="PF02036">
    <property type="entry name" value="SCP2"/>
    <property type="match status" value="1"/>
</dbReference>
<protein>
    <submittedName>
        <fullName evidence="2">Putative sterol carrier protein</fullName>
    </submittedName>
</protein>
<dbReference type="GO" id="GO:0005829">
    <property type="term" value="C:cytosol"/>
    <property type="evidence" value="ECO:0007669"/>
    <property type="project" value="TreeGrafter"/>
</dbReference>
<dbReference type="Proteomes" id="UP000185999">
    <property type="component" value="Unassembled WGS sequence"/>
</dbReference>
<gene>
    <name evidence="2" type="ORF">SAMN05421760_104283</name>
</gene>